<dbReference type="Proteomes" id="UP001499947">
    <property type="component" value="Unassembled WGS sequence"/>
</dbReference>
<dbReference type="PANTHER" id="PTHR44846">
    <property type="entry name" value="MANNOSYL-D-GLYCERATE TRANSPORT/METABOLISM SYSTEM REPRESSOR MNGR-RELATED"/>
    <property type="match status" value="1"/>
</dbReference>
<dbReference type="RefSeq" id="WP_211124800.1">
    <property type="nucleotide sequence ID" value="NZ_BAAALR010000099.1"/>
</dbReference>
<keyword evidence="6" id="KW-1185">Reference proteome</keyword>
<dbReference type="InterPro" id="IPR036390">
    <property type="entry name" value="WH_DNA-bd_sf"/>
</dbReference>
<evidence type="ECO:0000313" key="6">
    <source>
        <dbReference type="Proteomes" id="UP001499947"/>
    </source>
</evidence>
<proteinExistence type="predicted"/>
<protein>
    <recommendedName>
        <fullName evidence="4">HTH gntR-type domain-containing protein</fullName>
    </recommendedName>
</protein>
<evidence type="ECO:0000256" key="2">
    <source>
        <dbReference type="ARBA" id="ARBA00023125"/>
    </source>
</evidence>
<sequence>MPGASPRGTYLVIADALRKEIREGRITSTVPSEAQLMGEHGVSRTTVRRALALLQDEGLIHSVPGAGRAVNGAADQRPLIERMTELITATPLAVGDPYPSEARLCEDFGASRTAVRRALAQMEGQGLLVTAQGKGRTVRALPAATETS</sequence>
<evidence type="ECO:0000313" key="5">
    <source>
        <dbReference type="EMBL" id="GAA1722580.1"/>
    </source>
</evidence>
<keyword evidence="1" id="KW-0805">Transcription regulation</keyword>
<reference evidence="5 6" key="1">
    <citation type="journal article" date="2019" name="Int. J. Syst. Evol. Microbiol.">
        <title>The Global Catalogue of Microorganisms (GCM) 10K type strain sequencing project: providing services to taxonomists for standard genome sequencing and annotation.</title>
        <authorList>
            <consortium name="The Broad Institute Genomics Platform"/>
            <consortium name="The Broad Institute Genome Sequencing Center for Infectious Disease"/>
            <person name="Wu L."/>
            <person name="Ma J."/>
        </authorList>
    </citation>
    <scope>NUCLEOTIDE SEQUENCE [LARGE SCALE GENOMIC DNA]</scope>
    <source>
        <strain evidence="5 6">JCM 13244</strain>
    </source>
</reference>
<dbReference type="CDD" id="cd07377">
    <property type="entry name" value="WHTH_GntR"/>
    <property type="match status" value="2"/>
</dbReference>
<dbReference type="InterPro" id="IPR036388">
    <property type="entry name" value="WH-like_DNA-bd_sf"/>
</dbReference>
<dbReference type="EMBL" id="BAAALR010000099">
    <property type="protein sequence ID" value="GAA1722580.1"/>
    <property type="molecule type" value="Genomic_DNA"/>
</dbReference>
<evidence type="ECO:0000256" key="1">
    <source>
        <dbReference type="ARBA" id="ARBA00023015"/>
    </source>
</evidence>
<comment type="caution">
    <text evidence="5">The sequence shown here is derived from an EMBL/GenBank/DDBJ whole genome shotgun (WGS) entry which is preliminary data.</text>
</comment>
<feature type="domain" description="HTH gntR-type" evidence="4">
    <location>
        <begin position="7"/>
        <end position="73"/>
    </location>
</feature>
<name>A0ABN2JCP4_9ACTN</name>
<feature type="domain" description="HTH gntR-type" evidence="4">
    <location>
        <begin position="73"/>
        <end position="141"/>
    </location>
</feature>
<dbReference type="SMART" id="SM00345">
    <property type="entry name" value="HTH_GNTR"/>
    <property type="match status" value="2"/>
</dbReference>
<dbReference type="Gene3D" id="1.10.10.10">
    <property type="entry name" value="Winged helix-like DNA-binding domain superfamily/Winged helix DNA-binding domain"/>
    <property type="match status" value="2"/>
</dbReference>
<dbReference type="PRINTS" id="PR00035">
    <property type="entry name" value="HTHGNTR"/>
</dbReference>
<accession>A0ABN2JCP4</accession>
<organism evidence="5 6">
    <name type="scientific">Streptomyces yatensis</name>
    <dbReference type="NCBI Taxonomy" id="155177"/>
    <lineage>
        <taxon>Bacteria</taxon>
        <taxon>Bacillati</taxon>
        <taxon>Actinomycetota</taxon>
        <taxon>Actinomycetes</taxon>
        <taxon>Kitasatosporales</taxon>
        <taxon>Streptomycetaceae</taxon>
        <taxon>Streptomyces</taxon>
        <taxon>Streptomyces violaceusniger group</taxon>
    </lineage>
</organism>
<evidence type="ECO:0000259" key="4">
    <source>
        <dbReference type="PROSITE" id="PS50949"/>
    </source>
</evidence>
<dbReference type="SUPFAM" id="SSF46785">
    <property type="entry name" value="Winged helix' DNA-binding domain"/>
    <property type="match status" value="2"/>
</dbReference>
<dbReference type="InterPro" id="IPR000524">
    <property type="entry name" value="Tscrpt_reg_HTH_GntR"/>
</dbReference>
<dbReference type="InterPro" id="IPR050679">
    <property type="entry name" value="Bact_HTH_transcr_reg"/>
</dbReference>
<dbReference type="Pfam" id="PF00392">
    <property type="entry name" value="GntR"/>
    <property type="match status" value="2"/>
</dbReference>
<dbReference type="PROSITE" id="PS50949">
    <property type="entry name" value="HTH_GNTR"/>
    <property type="match status" value="2"/>
</dbReference>
<keyword evidence="3" id="KW-0804">Transcription</keyword>
<evidence type="ECO:0000256" key="3">
    <source>
        <dbReference type="ARBA" id="ARBA00023163"/>
    </source>
</evidence>
<gene>
    <name evidence="5" type="ORF">GCM10009680_75390</name>
</gene>
<dbReference type="PANTHER" id="PTHR44846:SF17">
    <property type="entry name" value="GNTR-FAMILY TRANSCRIPTIONAL REGULATOR"/>
    <property type="match status" value="1"/>
</dbReference>
<keyword evidence="2" id="KW-0238">DNA-binding</keyword>